<protein>
    <submittedName>
        <fullName evidence="2">DUF2752 domain-containing protein</fullName>
    </submittedName>
</protein>
<dbReference type="Proteomes" id="UP001302072">
    <property type="component" value="Chromosome"/>
</dbReference>
<dbReference type="EMBL" id="CP115541">
    <property type="protein sequence ID" value="WNH53700.1"/>
    <property type="molecule type" value="Genomic_DNA"/>
</dbReference>
<feature type="transmembrane region" description="Helical" evidence="1">
    <location>
        <begin position="106"/>
        <end position="127"/>
    </location>
</feature>
<evidence type="ECO:0000256" key="1">
    <source>
        <dbReference type="SAM" id="Phobius"/>
    </source>
</evidence>
<reference evidence="2 3" key="1">
    <citation type="submission" date="2022-12" db="EMBL/GenBank/DDBJ databases">
        <title>Two new species, Stenotrophomonas aracearum and Stenotrophomonas oahuensis, isolated from Anthurium (Araceae family) in Hawaii.</title>
        <authorList>
            <person name="Chunag S.C."/>
            <person name="Dobhal S."/>
            <person name="Alvarez A."/>
            <person name="Arif M."/>
        </authorList>
    </citation>
    <scope>NUCLEOTIDE SEQUENCE [LARGE SCALE GENOMIC DNA]</scope>
    <source>
        <strain evidence="2 3">A5586</strain>
    </source>
</reference>
<sequence>MSSPNLRPTGRRWAPLAITAGLAVGATVVLRHVNPYAGNSPLPGCPLYALTGLYCPGCGSTRCLYSLVHFDLPGAMAMNPLLVISLPFLLLMLLHMAGWRPRALDPLMRVLAAPMFWLVVLVGYAVLRNLPWMPFVLLSPITR</sequence>
<proteinExistence type="predicted"/>
<feature type="transmembrane region" description="Helical" evidence="1">
    <location>
        <begin position="12"/>
        <end position="33"/>
    </location>
</feature>
<evidence type="ECO:0000313" key="3">
    <source>
        <dbReference type="Proteomes" id="UP001302072"/>
    </source>
</evidence>
<feature type="transmembrane region" description="Helical" evidence="1">
    <location>
        <begin position="74"/>
        <end position="94"/>
    </location>
</feature>
<organism evidence="2 3">
    <name type="scientific">Stenotrophomonas oahuensis</name>
    <dbReference type="NCBI Taxonomy" id="3003271"/>
    <lineage>
        <taxon>Bacteria</taxon>
        <taxon>Pseudomonadati</taxon>
        <taxon>Pseudomonadota</taxon>
        <taxon>Gammaproteobacteria</taxon>
        <taxon>Lysobacterales</taxon>
        <taxon>Lysobacteraceae</taxon>
        <taxon>Stenotrophomonas</taxon>
    </lineage>
</organism>
<gene>
    <name evidence="2" type="ORF">PDM29_05300</name>
</gene>
<keyword evidence="1" id="KW-0472">Membrane</keyword>
<accession>A0ABY9YT03</accession>
<name>A0ABY9YT03_9GAMM</name>
<dbReference type="Pfam" id="PF10825">
    <property type="entry name" value="DUF2752"/>
    <property type="match status" value="1"/>
</dbReference>
<keyword evidence="1" id="KW-1133">Transmembrane helix</keyword>
<dbReference type="RefSeq" id="WP_311192839.1">
    <property type="nucleotide sequence ID" value="NZ_CP115541.1"/>
</dbReference>
<evidence type="ECO:0000313" key="2">
    <source>
        <dbReference type="EMBL" id="WNH53700.1"/>
    </source>
</evidence>
<keyword evidence="1" id="KW-0812">Transmembrane</keyword>
<keyword evidence="3" id="KW-1185">Reference proteome</keyword>
<dbReference type="InterPro" id="IPR021215">
    <property type="entry name" value="DUF2752"/>
</dbReference>